<accession>A0ABQ3QMN7</accession>
<comment type="caution">
    <text evidence="1">The sequence shown here is derived from an EMBL/GenBank/DDBJ whole genome shotgun (WGS) entry which is preliminary data.</text>
</comment>
<protein>
    <submittedName>
        <fullName evidence="1">Uncharacterized protein</fullName>
    </submittedName>
</protein>
<sequence>MLAGLGAGIGGQPAEGRRDGVAVVLAVLRVGAQDAEAGAGDGGQRVVVGELVLAVAEEGEVVVGEPAQELAGLVDVLLAQVAGLRLLGQLVGDAQRGVAHLLPVLDGFPYVGQDAQQVGGDLLQVGAVGLAVDLDVDPRLGEGVVRQLGGLGAGVEDLDELAGEVAADDDLRVDHDVDAAALPGQLVGDRVDEEGHVVGDDLDHGVAAGPAVLLDRRGVHPDVRRTLRPVLRETVVGERCAEDVDRVAVGQVLGSGVQVVALEVPKKDALVGTFLARGPGRGCPVGPGGVPQASGPPGRAVLSYPGRPCEQLGLGFVQLGLHVLWLLSRAVA</sequence>
<organism evidence="1 2">
    <name type="scientific">Streptomyces violascens</name>
    <dbReference type="NCBI Taxonomy" id="67381"/>
    <lineage>
        <taxon>Bacteria</taxon>
        <taxon>Bacillati</taxon>
        <taxon>Actinomycetota</taxon>
        <taxon>Actinomycetes</taxon>
        <taxon>Kitasatosporales</taxon>
        <taxon>Streptomycetaceae</taxon>
        <taxon>Streptomyces</taxon>
    </lineage>
</organism>
<dbReference type="Proteomes" id="UP001050808">
    <property type="component" value="Unassembled WGS sequence"/>
</dbReference>
<proteinExistence type="predicted"/>
<evidence type="ECO:0000313" key="1">
    <source>
        <dbReference type="EMBL" id="GHI38535.1"/>
    </source>
</evidence>
<keyword evidence="2" id="KW-1185">Reference proteome</keyword>
<gene>
    <name evidence="1" type="ORF">Sviol_29430</name>
</gene>
<dbReference type="EMBL" id="BNDY01000007">
    <property type="protein sequence ID" value="GHI38535.1"/>
    <property type="molecule type" value="Genomic_DNA"/>
</dbReference>
<name>A0ABQ3QMN7_9ACTN</name>
<evidence type="ECO:0000313" key="2">
    <source>
        <dbReference type="Proteomes" id="UP001050808"/>
    </source>
</evidence>
<reference evidence="1" key="1">
    <citation type="submission" date="2024-05" db="EMBL/GenBank/DDBJ databases">
        <title>Whole genome shotgun sequence of Streptomyces violascens NBRC 12920.</title>
        <authorList>
            <person name="Komaki H."/>
            <person name="Tamura T."/>
        </authorList>
    </citation>
    <scope>NUCLEOTIDE SEQUENCE</scope>
    <source>
        <strain evidence="1">NBRC 12920</strain>
    </source>
</reference>